<sequence length="152" mass="16774">MPGSPMNDILHKLPQFVSNHWELSLLFVALVIALLVTQVMVLLRKYKELTPAGLTQLINRDNPLLIDLSAIADFEKMHVPGAKHVAMSQFDPEHKDLVKARELPVVVMDKDGRTSDGAAQRLIKAGFTRVYTLGGGVLAWQQAQLPVAKGKN</sequence>
<evidence type="ECO:0000313" key="3">
    <source>
        <dbReference type="EMBL" id="GGA48227.1"/>
    </source>
</evidence>
<protein>
    <recommendedName>
        <fullName evidence="2">Rhodanese domain-containing protein</fullName>
    </recommendedName>
</protein>
<feature type="domain" description="Rhodanese" evidence="2">
    <location>
        <begin position="59"/>
        <end position="149"/>
    </location>
</feature>
<dbReference type="PROSITE" id="PS50206">
    <property type="entry name" value="RHODANESE_3"/>
    <property type="match status" value="1"/>
</dbReference>
<dbReference type="EMBL" id="BMJA01000005">
    <property type="protein sequence ID" value="GGA48227.1"/>
    <property type="molecule type" value="Genomic_DNA"/>
</dbReference>
<keyword evidence="1" id="KW-0812">Transmembrane</keyword>
<dbReference type="SMART" id="SM00450">
    <property type="entry name" value="RHOD"/>
    <property type="match status" value="1"/>
</dbReference>
<comment type="caution">
    <text evidence="3">The sequence shown here is derived from an EMBL/GenBank/DDBJ whole genome shotgun (WGS) entry which is preliminary data.</text>
</comment>
<dbReference type="SUPFAM" id="SSF52821">
    <property type="entry name" value="Rhodanese/Cell cycle control phosphatase"/>
    <property type="match status" value="1"/>
</dbReference>
<dbReference type="PANTHER" id="PTHR43031">
    <property type="entry name" value="FAD-DEPENDENT OXIDOREDUCTASE"/>
    <property type="match status" value="1"/>
</dbReference>
<accession>A0ABQ1GQ24</accession>
<evidence type="ECO:0000256" key="1">
    <source>
        <dbReference type="SAM" id="Phobius"/>
    </source>
</evidence>
<dbReference type="Proteomes" id="UP000620046">
    <property type="component" value="Unassembled WGS sequence"/>
</dbReference>
<evidence type="ECO:0000313" key="4">
    <source>
        <dbReference type="Proteomes" id="UP000620046"/>
    </source>
</evidence>
<dbReference type="Gene3D" id="3.40.250.10">
    <property type="entry name" value="Rhodanese-like domain"/>
    <property type="match status" value="1"/>
</dbReference>
<keyword evidence="1" id="KW-0472">Membrane</keyword>
<proteinExistence type="predicted"/>
<keyword evidence="4" id="KW-1185">Reference proteome</keyword>
<gene>
    <name evidence="3" type="ORF">GCM10010981_41790</name>
</gene>
<evidence type="ECO:0000259" key="2">
    <source>
        <dbReference type="PROSITE" id="PS50206"/>
    </source>
</evidence>
<dbReference type="InterPro" id="IPR036873">
    <property type="entry name" value="Rhodanese-like_dom_sf"/>
</dbReference>
<dbReference type="InterPro" id="IPR050229">
    <property type="entry name" value="GlpE_sulfurtransferase"/>
</dbReference>
<dbReference type="Pfam" id="PF00581">
    <property type="entry name" value="Rhodanese"/>
    <property type="match status" value="1"/>
</dbReference>
<dbReference type="PANTHER" id="PTHR43031:SF18">
    <property type="entry name" value="RHODANESE-RELATED SULFURTRANSFERASES"/>
    <property type="match status" value="1"/>
</dbReference>
<dbReference type="CDD" id="cd00158">
    <property type="entry name" value="RHOD"/>
    <property type="match status" value="1"/>
</dbReference>
<reference evidence="4" key="1">
    <citation type="journal article" date="2019" name="Int. J. Syst. Evol. Microbiol.">
        <title>The Global Catalogue of Microorganisms (GCM) 10K type strain sequencing project: providing services to taxonomists for standard genome sequencing and annotation.</title>
        <authorList>
            <consortium name="The Broad Institute Genomics Platform"/>
            <consortium name="The Broad Institute Genome Sequencing Center for Infectious Disease"/>
            <person name="Wu L."/>
            <person name="Ma J."/>
        </authorList>
    </citation>
    <scope>NUCLEOTIDE SEQUENCE [LARGE SCALE GENOMIC DNA]</scope>
    <source>
        <strain evidence="4">CGMCC 1.15439</strain>
    </source>
</reference>
<name>A0ABQ1GQ24_9GAMM</name>
<feature type="transmembrane region" description="Helical" evidence="1">
    <location>
        <begin position="20"/>
        <end position="43"/>
    </location>
</feature>
<organism evidence="3 4">
    <name type="scientific">Dyella nitratireducens</name>
    <dbReference type="NCBI Taxonomy" id="1849580"/>
    <lineage>
        <taxon>Bacteria</taxon>
        <taxon>Pseudomonadati</taxon>
        <taxon>Pseudomonadota</taxon>
        <taxon>Gammaproteobacteria</taxon>
        <taxon>Lysobacterales</taxon>
        <taxon>Rhodanobacteraceae</taxon>
        <taxon>Dyella</taxon>
    </lineage>
</organism>
<keyword evidence="1" id="KW-1133">Transmembrane helix</keyword>
<dbReference type="InterPro" id="IPR001763">
    <property type="entry name" value="Rhodanese-like_dom"/>
</dbReference>